<dbReference type="Proteomes" id="UP000606003">
    <property type="component" value="Unassembled WGS sequence"/>
</dbReference>
<dbReference type="RefSeq" id="WP_190922784.1">
    <property type="nucleotide sequence ID" value="NZ_JACXAC010000002.1"/>
</dbReference>
<keyword evidence="1" id="KW-0732">Signal</keyword>
<evidence type="ECO:0000313" key="2">
    <source>
        <dbReference type="EMBL" id="MBD2721503.1"/>
    </source>
</evidence>
<feature type="chain" id="PRO_5045164857" evidence="1">
    <location>
        <begin position="18"/>
        <end position="159"/>
    </location>
</feature>
<evidence type="ECO:0000313" key="3">
    <source>
        <dbReference type="Proteomes" id="UP000606003"/>
    </source>
</evidence>
<protein>
    <submittedName>
        <fullName evidence="2">Uncharacterized protein</fullName>
    </submittedName>
</protein>
<name>A0ABR8JRU3_9BACT</name>
<gene>
    <name evidence="2" type="ORF">IC234_05130</name>
</gene>
<dbReference type="EMBL" id="JACXAC010000002">
    <property type="protein sequence ID" value="MBD2721503.1"/>
    <property type="molecule type" value="Genomic_DNA"/>
</dbReference>
<keyword evidence="3" id="KW-1185">Reference proteome</keyword>
<reference evidence="2 3" key="1">
    <citation type="submission" date="2020-09" db="EMBL/GenBank/DDBJ databases">
        <authorList>
            <person name="Kim M.K."/>
        </authorList>
    </citation>
    <scope>NUCLEOTIDE SEQUENCE [LARGE SCALE GENOMIC DNA]</scope>
    <source>
        <strain evidence="2 3">BT189</strain>
    </source>
</reference>
<accession>A0ABR8JRU3</accession>
<sequence length="159" mass="16344">MFRHTLLLVLLAGSASAQTLAPAAAPADTALTTAAAPAGRTAADTVRALHRLFAKRRKVGGILTMGAVAADVVAAGASAAAEGRPTSSGGAYGLGVGSFNLGFGGFAFIYGVVAAPVMGVGIQQLIAYGPKREAKIVAQYETNRHLPAKIRRQLRRYLR</sequence>
<organism evidence="2 3">
    <name type="scientific">Hymenobacter armeniacus</name>
    <dbReference type="NCBI Taxonomy" id="2771358"/>
    <lineage>
        <taxon>Bacteria</taxon>
        <taxon>Pseudomonadati</taxon>
        <taxon>Bacteroidota</taxon>
        <taxon>Cytophagia</taxon>
        <taxon>Cytophagales</taxon>
        <taxon>Hymenobacteraceae</taxon>
        <taxon>Hymenobacter</taxon>
    </lineage>
</organism>
<feature type="signal peptide" evidence="1">
    <location>
        <begin position="1"/>
        <end position="17"/>
    </location>
</feature>
<comment type="caution">
    <text evidence="2">The sequence shown here is derived from an EMBL/GenBank/DDBJ whole genome shotgun (WGS) entry which is preliminary data.</text>
</comment>
<proteinExistence type="predicted"/>
<evidence type="ECO:0000256" key="1">
    <source>
        <dbReference type="SAM" id="SignalP"/>
    </source>
</evidence>